<dbReference type="Gene3D" id="3.20.20.140">
    <property type="entry name" value="Metal-dependent hydrolases"/>
    <property type="match status" value="1"/>
</dbReference>
<evidence type="ECO:0000256" key="4">
    <source>
        <dbReference type="ARBA" id="ARBA00022723"/>
    </source>
</evidence>
<evidence type="ECO:0000256" key="5">
    <source>
        <dbReference type="ARBA" id="ARBA00022801"/>
    </source>
</evidence>
<dbReference type="GO" id="GO:0046872">
    <property type="term" value="F:metal ion binding"/>
    <property type="evidence" value="ECO:0007669"/>
    <property type="project" value="UniProtKB-KW"/>
</dbReference>
<organism evidence="10 11">
    <name type="scientific">Amniculicola lignicola CBS 123094</name>
    <dbReference type="NCBI Taxonomy" id="1392246"/>
    <lineage>
        <taxon>Eukaryota</taxon>
        <taxon>Fungi</taxon>
        <taxon>Dikarya</taxon>
        <taxon>Ascomycota</taxon>
        <taxon>Pezizomycotina</taxon>
        <taxon>Dothideomycetes</taxon>
        <taxon>Pleosporomycetidae</taxon>
        <taxon>Pleosporales</taxon>
        <taxon>Amniculicolaceae</taxon>
        <taxon>Amniculicola</taxon>
    </lineage>
</organism>
<evidence type="ECO:0000313" key="10">
    <source>
        <dbReference type="EMBL" id="KAF1999831.1"/>
    </source>
</evidence>
<dbReference type="FunFam" id="3.20.20.140:FF:000033">
    <property type="entry name" value="Adenosine deaminase-like protein"/>
    <property type="match status" value="1"/>
</dbReference>
<evidence type="ECO:0000313" key="11">
    <source>
        <dbReference type="Proteomes" id="UP000799779"/>
    </source>
</evidence>
<comment type="cofactor">
    <cofactor evidence="1">
        <name>Zn(2+)</name>
        <dbReference type="ChEBI" id="CHEBI:29105"/>
    </cofactor>
</comment>
<dbReference type="Pfam" id="PF00962">
    <property type="entry name" value="A_deaminase"/>
    <property type="match status" value="1"/>
</dbReference>
<evidence type="ECO:0000256" key="6">
    <source>
        <dbReference type="ARBA" id="ARBA00022833"/>
    </source>
</evidence>
<dbReference type="OrthoDB" id="272271at2759"/>
<evidence type="ECO:0000256" key="7">
    <source>
        <dbReference type="ARBA" id="ARBA00023080"/>
    </source>
</evidence>
<dbReference type="PANTHER" id="PTHR11409">
    <property type="entry name" value="ADENOSINE DEAMINASE"/>
    <property type="match status" value="1"/>
</dbReference>
<evidence type="ECO:0000256" key="8">
    <source>
        <dbReference type="ARBA" id="ARBA00048787"/>
    </source>
</evidence>
<dbReference type="PANTHER" id="PTHR11409:SF42">
    <property type="entry name" value="ADENOSINE DEAMINASE-LIKE PROTEIN"/>
    <property type="match status" value="1"/>
</dbReference>
<dbReference type="InterPro" id="IPR032466">
    <property type="entry name" value="Metal_Hydrolase"/>
</dbReference>
<dbReference type="GO" id="GO:0004000">
    <property type="term" value="F:adenosine deaminase activity"/>
    <property type="evidence" value="ECO:0007669"/>
    <property type="project" value="TreeGrafter"/>
</dbReference>
<keyword evidence="5 10" id="KW-0378">Hydrolase</keyword>
<comment type="subunit">
    <text evidence="3">Monomer.</text>
</comment>
<keyword evidence="11" id="KW-1185">Reference proteome</keyword>
<dbReference type="GO" id="GO:0006154">
    <property type="term" value="P:adenosine catabolic process"/>
    <property type="evidence" value="ECO:0007669"/>
    <property type="project" value="TreeGrafter"/>
</dbReference>
<dbReference type="InterPro" id="IPR006330">
    <property type="entry name" value="Ado/ade_deaminase"/>
</dbReference>
<name>A0A6A5WI62_9PLEO</name>
<feature type="domain" description="Adenosine deaminase" evidence="9">
    <location>
        <begin position="14"/>
        <end position="339"/>
    </location>
</feature>
<protein>
    <submittedName>
        <fullName evidence="10">Metallo-dependent hydrolase</fullName>
    </submittedName>
</protein>
<keyword evidence="4" id="KW-0479">Metal-binding</keyword>
<dbReference type="EMBL" id="ML977592">
    <property type="protein sequence ID" value="KAF1999831.1"/>
    <property type="molecule type" value="Genomic_DNA"/>
</dbReference>
<evidence type="ECO:0000256" key="3">
    <source>
        <dbReference type="ARBA" id="ARBA00011245"/>
    </source>
</evidence>
<keyword evidence="7" id="KW-0546">Nucleotide metabolism</keyword>
<accession>A0A6A5WI62</accession>
<evidence type="ECO:0000259" key="9">
    <source>
        <dbReference type="Pfam" id="PF00962"/>
    </source>
</evidence>
<reference evidence="10" key="1">
    <citation type="journal article" date="2020" name="Stud. Mycol.">
        <title>101 Dothideomycetes genomes: a test case for predicting lifestyles and emergence of pathogens.</title>
        <authorList>
            <person name="Haridas S."/>
            <person name="Albert R."/>
            <person name="Binder M."/>
            <person name="Bloem J."/>
            <person name="Labutti K."/>
            <person name="Salamov A."/>
            <person name="Andreopoulos B."/>
            <person name="Baker S."/>
            <person name="Barry K."/>
            <person name="Bills G."/>
            <person name="Bluhm B."/>
            <person name="Cannon C."/>
            <person name="Castanera R."/>
            <person name="Culley D."/>
            <person name="Daum C."/>
            <person name="Ezra D."/>
            <person name="Gonzalez J."/>
            <person name="Henrissat B."/>
            <person name="Kuo A."/>
            <person name="Liang C."/>
            <person name="Lipzen A."/>
            <person name="Lutzoni F."/>
            <person name="Magnuson J."/>
            <person name="Mondo S."/>
            <person name="Nolan M."/>
            <person name="Ohm R."/>
            <person name="Pangilinan J."/>
            <person name="Park H.-J."/>
            <person name="Ramirez L."/>
            <person name="Alfaro M."/>
            <person name="Sun H."/>
            <person name="Tritt A."/>
            <person name="Yoshinaga Y."/>
            <person name="Zwiers L.-H."/>
            <person name="Turgeon B."/>
            <person name="Goodwin S."/>
            <person name="Spatafora J."/>
            <person name="Crous P."/>
            <person name="Grigoriev I."/>
        </authorList>
    </citation>
    <scope>NUCLEOTIDE SEQUENCE</scope>
    <source>
        <strain evidence="10">CBS 123094</strain>
    </source>
</reference>
<dbReference type="AlphaFoldDB" id="A0A6A5WI62"/>
<comment type="similarity">
    <text evidence="2">Belongs to the metallo-dependent hydrolases superfamily. Adenosine and AMP deaminases family.</text>
</comment>
<dbReference type="InterPro" id="IPR001365">
    <property type="entry name" value="A_deaminase_dom"/>
</dbReference>
<dbReference type="Proteomes" id="UP000799779">
    <property type="component" value="Unassembled WGS sequence"/>
</dbReference>
<dbReference type="SUPFAM" id="SSF51556">
    <property type="entry name" value="Metallo-dependent hydrolases"/>
    <property type="match status" value="1"/>
</dbReference>
<dbReference type="GO" id="GO:0046103">
    <property type="term" value="P:inosine biosynthetic process"/>
    <property type="evidence" value="ECO:0007669"/>
    <property type="project" value="TreeGrafter"/>
</dbReference>
<gene>
    <name evidence="10" type="ORF">P154DRAFT_522924</name>
</gene>
<proteinExistence type="inferred from homology"/>
<sequence>MSAPLDARFFKSVPKIELHAHLTGSISREALHHIWQTKQAHSLSPDLEDPLVAIPPGKVDYDIKTFFPLFSSYIYKLCSDSASIEYSTKAVLADFQADGIVYLELRTTPRAIPERGISKEDYVKTILALLKTHNEDQANTMRAFLIISVDRRNTAAEAEEVVDLALKYRSKGIVGIDLCGNPAVGDVRIFTNAFKRAKAAGLKLTLHFAETEASATDVELETLLSWQPDRLGHVIHVKQQFRDAIEKQQIGVELCLSCNVHAKMITGTYSDHHFGTWRHSSVPVTLSTDDVGVFCSPLSEEYLLAAQHFNLSHGEIKELCLSPISSIFAGAEEQVRLKDIYSAWEGQIA</sequence>
<keyword evidence="6" id="KW-0862">Zinc</keyword>
<evidence type="ECO:0000256" key="2">
    <source>
        <dbReference type="ARBA" id="ARBA00006676"/>
    </source>
</evidence>
<comment type="catalytic activity">
    <reaction evidence="8">
        <text>N(6)-methyl-AMP + H2O + H(+) = IMP + methylamine</text>
        <dbReference type="Rhea" id="RHEA:16001"/>
        <dbReference type="ChEBI" id="CHEBI:15377"/>
        <dbReference type="ChEBI" id="CHEBI:15378"/>
        <dbReference type="ChEBI" id="CHEBI:58053"/>
        <dbReference type="ChEBI" id="CHEBI:59338"/>
        <dbReference type="ChEBI" id="CHEBI:144842"/>
    </reaction>
    <physiologicalReaction direction="left-to-right" evidence="8">
        <dbReference type="Rhea" id="RHEA:16002"/>
    </physiologicalReaction>
</comment>
<dbReference type="GO" id="GO:0009117">
    <property type="term" value="P:nucleotide metabolic process"/>
    <property type="evidence" value="ECO:0007669"/>
    <property type="project" value="UniProtKB-KW"/>
</dbReference>
<evidence type="ECO:0000256" key="1">
    <source>
        <dbReference type="ARBA" id="ARBA00001947"/>
    </source>
</evidence>